<dbReference type="Proteomes" id="UP000823775">
    <property type="component" value="Unassembled WGS sequence"/>
</dbReference>
<sequence>MTFGDSPVGSGEMPMEHRSKASLASGHCLDPVLHRRFANQYRRLASLSPVYIG</sequence>
<dbReference type="EMBL" id="JACEIK010003160">
    <property type="protein sequence ID" value="MCD9640603.1"/>
    <property type="molecule type" value="Genomic_DNA"/>
</dbReference>
<feature type="region of interest" description="Disordered" evidence="1">
    <location>
        <begin position="1"/>
        <end position="22"/>
    </location>
</feature>
<feature type="non-terminal residue" evidence="2">
    <location>
        <position position="53"/>
    </location>
</feature>
<gene>
    <name evidence="2" type="ORF">HAX54_026009</name>
</gene>
<evidence type="ECO:0000256" key="1">
    <source>
        <dbReference type="SAM" id="MobiDB-lite"/>
    </source>
</evidence>
<evidence type="ECO:0000313" key="3">
    <source>
        <dbReference type="Proteomes" id="UP000823775"/>
    </source>
</evidence>
<comment type="caution">
    <text evidence="2">The sequence shown here is derived from an EMBL/GenBank/DDBJ whole genome shotgun (WGS) entry which is preliminary data.</text>
</comment>
<evidence type="ECO:0000313" key="2">
    <source>
        <dbReference type="EMBL" id="MCD9640603.1"/>
    </source>
</evidence>
<keyword evidence="3" id="KW-1185">Reference proteome</keyword>
<accession>A0ABS8V0F8</accession>
<proteinExistence type="predicted"/>
<organism evidence="2 3">
    <name type="scientific">Datura stramonium</name>
    <name type="common">Jimsonweed</name>
    <name type="synonym">Common thornapple</name>
    <dbReference type="NCBI Taxonomy" id="4076"/>
    <lineage>
        <taxon>Eukaryota</taxon>
        <taxon>Viridiplantae</taxon>
        <taxon>Streptophyta</taxon>
        <taxon>Embryophyta</taxon>
        <taxon>Tracheophyta</taxon>
        <taxon>Spermatophyta</taxon>
        <taxon>Magnoliopsida</taxon>
        <taxon>eudicotyledons</taxon>
        <taxon>Gunneridae</taxon>
        <taxon>Pentapetalae</taxon>
        <taxon>asterids</taxon>
        <taxon>lamiids</taxon>
        <taxon>Solanales</taxon>
        <taxon>Solanaceae</taxon>
        <taxon>Solanoideae</taxon>
        <taxon>Datureae</taxon>
        <taxon>Datura</taxon>
    </lineage>
</organism>
<name>A0ABS8V0F8_DATST</name>
<reference evidence="2 3" key="1">
    <citation type="journal article" date="2021" name="BMC Genomics">
        <title>Datura genome reveals duplications of psychoactive alkaloid biosynthetic genes and high mutation rate following tissue culture.</title>
        <authorList>
            <person name="Rajewski A."/>
            <person name="Carter-House D."/>
            <person name="Stajich J."/>
            <person name="Litt A."/>
        </authorList>
    </citation>
    <scope>NUCLEOTIDE SEQUENCE [LARGE SCALE GENOMIC DNA]</scope>
    <source>
        <strain evidence="2">AR-01</strain>
    </source>
</reference>
<protein>
    <submittedName>
        <fullName evidence="2">Uncharacterized protein</fullName>
    </submittedName>
</protein>